<reference evidence="4" key="1">
    <citation type="submission" date="2011-04" db="EMBL/GenBank/DDBJ databases">
        <title>Evolution of plant cell wall degrading machinery underlies the functional diversity of forest fungi.</title>
        <authorList>
            <consortium name="US DOE Joint Genome Institute (JGI-PGF)"/>
            <person name="Eastwood D.C."/>
            <person name="Floudas D."/>
            <person name="Binder M."/>
            <person name="Majcherczyk A."/>
            <person name="Schneider P."/>
            <person name="Aerts A."/>
            <person name="Asiegbu F.O."/>
            <person name="Baker S.E."/>
            <person name="Barry K."/>
            <person name="Bendiksby M."/>
            <person name="Blumentritt M."/>
            <person name="Coutinho P.M."/>
            <person name="Cullen D."/>
            <person name="Cullen D."/>
            <person name="Gathman A."/>
            <person name="Goodell B."/>
            <person name="Henrissat B."/>
            <person name="Ihrmark K."/>
            <person name="Kauserud H."/>
            <person name="Kohler A."/>
            <person name="LaButti K."/>
            <person name="Lapidus A."/>
            <person name="Lavin J.L."/>
            <person name="Lee Y.-H."/>
            <person name="Lindquist E."/>
            <person name="Lilly W."/>
            <person name="Lucas S."/>
            <person name="Morin E."/>
            <person name="Murat C."/>
            <person name="Oguiza J.A."/>
            <person name="Park J."/>
            <person name="Pisabarro A.G."/>
            <person name="Riley R."/>
            <person name="Rosling A."/>
            <person name="Salamov A."/>
            <person name="Schmidt O."/>
            <person name="Schmutz J."/>
            <person name="Skrede I."/>
            <person name="Stenlid J."/>
            <person name="Wiebenga A."/>
            <person name="Xie X."/>
            <person name="Kues U."/>
            <person name="Hibbett D.S."/>
            <person name="Hoffmeister D."/>
            <person name="Hogberg N."/>
            <person name="Martin F."/>
            <person name="Grigoriev I.V."/>
            <person name="Watkinson S.C."/>
        </authorList>
    </citation>
    <scope>NUCLEOTIDE SEQUENCE</scope>
    <source>
        <strain evidence="4">S7.9</strain>
    </source>
</reference>
<dbReference type="EMBL" id="GL945439">
    <property type="protein sequence ID" value="EGO21311.1"/>
    <property type="molecule type" value="Genomic_DNA"/>
</dbReference>
<organism>
    <name type="scientific">Serpula lacrymans var. lacrymans (strain S7.9)</name>
    <name type="common">Dry rot fungus</name>
    <dbReference type="NCBI Taxonomy" id="578457"/>
    <lineage>
        <taxon>Eukaryota</taxon>
        <taxon>Fungi</taxon>
        <taxon>Dikarya</taxon>
        <taxon>Basidiomycota</taxon>
        <taxon>Agaricomycotina</taxon>
        <taxon>Agaricomycetes</taxon>
        <taxon>Agaricomycetidae</taxon>
        <taxon>Boletales</taxon>
        <taxon>Coniophorineae</taxon>
        <taxon>Serpulaceae</taxon>
        <taxon>Serpula</taxon>
    </lineage>
</organism>
<evidence type="ECO:0000259" key="3">
    <source>
        <dbReference type="PROSITE" id="PS50157"/>
    </source>
</evidence>
<dbReference type="PROSITE" id="PS50157">
    <property type="entry name" value="ZINC_FINGER_C2H2_2"/>
    <property type="match status" value="1"/>
</dbReference>
<feature type="compositionally biased region" description="Pro residues" evidence="2">
    <location>
        <begin position="51"/>
        <end position="61"/>
    </location>
</feature>
<dbReference type="OrthoDB" id="3199698at2759"/>
<dbReference type="RefSeq" id="XP_007322268.1">
    <property type="nucleotide sequence ID" value="XM_007322206.1"/>
</dbReference>
<feature type="region of interest" description="Disordered" evidence="2">
    <location>
        <begin position="45"/>
        <end position="86"/>
    </location>
</feature>
<dbReference type="InterPro" id="IPR013087">
    <property type="entry name" value="Znf_C2H2_type"/>
</dbReference>
<dbReference type="GeneID" id="18816834"/>
<dbReference type="Pfam" id="PF18759">
    <property type="entry name" value="Plavaka"/>
    <property type="match status" value="1"/>
</dbReference>
<dbReference type="AlphaFoldDB" id="F8P795"/>
<dbReference type="Proteomes" id="UP000008064">
    <property type="component" value="Unassembled WGS sequence"/>
</dbReference>
<evidence type="ECO:0000313" key="4">
    <source>
        <dbReference type="EMBL" id="EGO21311.1"/>
    </source>
</evidence>
<protein>
    <recommendedName>
        <fullName evidence="3">C2H2-type domain-containing protein</fullName>
    </recommendedName>
</protein>
<sequence>MPPQIYHHKPARPHHSSLTIPCENSQCNRWFRSVSGLKKHVRSCHVSAPSHPLPPEHPALSPPAENELESNFEPFDGQDEQENPLSNEPLEDQAQCEIEYHPFLDGRPCDENGNFLPPGAKPVLPETPSTNDWSPYRDRVEFETAELLYKKVQMSGGDINALVDLWRASFIKNGLADEDVPFANKDDLYRVIDSTSGSDVPWESFSLSYNGELPEEDPPEWMKQEFDVWFRSPHAIIQNMLSNRDFCGETNFMPYRKFSKKGEREYKDFMSGEWAWKQADKISVDPTTHGSSFVPVILGSDKTTVSVATGQNEYYPVYISIGNVHNNVRRAHRNAVALLGFLAIPKTEKKYANDVKFRKFRRQLFHTSLARILQDLKPGMLVPEVLRCTDMHFRRVIYGIGPYIADYPEQALLACIVQGWCLGNCIAWPNNLDGEGGRRSEDHTEVLANFLSPVVLWDQYGIVSDIVPFTHDFPRADIHEILAPDLLHQVIKGTFKDHLVTWVEDYLHLTYSKKRADEISDDIDRRIAAVPSFPGLRRFPQGRGFKQWTGDDSKALMKVYLPAIEGHVPPDIIRTFQAFLDFCYLVRHDTHSDSTIQKVQDAVKDFHHSRTIFETLGVRPTGFSLPRQHSLQHYPWLIRMFGSPNGLCSSITESRHITAVKEPWRRSSRFEALGQMLLINQRLDKLAVSRVDFTARGMLSGSILDYVKNYHNDAMEATRALDTRAEHHNTEDNNNGDSGPVPGPLTPGYVKPSVRRLRQYSTNCHKLSVQLNQPRLVELLRRFLYSQAHMNNHDAPSAFNIPLHQCPMFNSRVVATHSAVAYFYAPSDCSGIGGMRRETIRATPLWRKHAARYDCAFVERDPSIPGIRGLDVVRIFAFLSFSHDNTTYPCALIQWFSHILDEPDELTGLWKVQPDTNDDGSPSLEIIHLDCIFRSAHLMPVFGDYGHRFIPSDIDFTNSLDKFPTFYINKYIDHHAFGLSQG</sequence>
<keyword evidence="1" id="KW-0863">Zinc-finger</keyword>
<evidence type="ECO:0000256" key="1">
    <source>
        <dbReference type="PROSITE-ProRule" id="PRU00042"/>
    </source>
</evidence>
<feature type="compositionally biased region" description="Acidic residues" evidence="2">
    <location>
        <begin position="66"/>
        <end position="82"/>
    </location>
</feature>
<dbReference type="GO" id="GO:0008270">
    <property type="term" value="F:zinc ion binding"/>
    <property type="evidence" value="ECO:0007669"/>
    <property type="project" value="UniProtKB-KW"/>
</dbReference>
<feature type="domain" description="C2H2-type" evidence="3">
    <location>
        <begin position="20"/>
        <end position="50"/>
    </location>
</feature>
<gene>
    <name evidence="4" type="ORF">SERLADRAFT_452443</name>
</gene>
<dbReference type="HOGENOM" id="CLU_006344_1_0_1"/>
<dbReference type="PROSITE" id="PS00028">
    <property type="entry name" value="ZINC_FINGER_C2H2_1"/>
    <property type="match status" value="1"/>
</dbReference>
<proteinExistence type="predicted"/>
<dbReference type="InterPro" id="IPR041078">
    <property type="entry name" value="Plavaka"/>
</dbReference>
<keyword evidence="1" id="KW-0479">Metal-binding</keyword>
<feature type="region of interest" description="Disordered" evidence="2">
    <location>
        <begin position="727"/>
        <end position="748"/>
    </location>
</feature>
<name>F8P795_SERL9</name>
<accession>F8P795</accession>
<dbReference type="KEGG" id="sla:SERLADRAFT_452443"/>
<evidence type="ECO:0000256" key="2">
    <source>
        <dbReference type="SAM" id="MobiDB-lite"/>
    </source>
</evidence>
<keyword evidence="1" id="KW-0862">Zinc</keyword>